<dbReference type="RefSeq" id="WP_379928180.1">
    <property type="nucleotide sequence ID" value="NZ_JBHUMM010000005.1"/>
</dbReference>
<keyword evidence="2" id="KW-1185">Reference proteome</keyword>
<dbReference type="PROSITE" id="PS51257">
    <property type="entry name" value="PROKAR_LIPOPROTEIN"/>
    <property type="match status" value="1"/>
</dbReference>
<reference evidence="2" key="1">
    <citation type="journal article" date="2019" name="Int. J. Syst. Evol. Microbiol.">
        <title>The Global Catalogue of Microorganisms (GCM) 10K type strain sequencing project: providing services to taxonomists for standard genome sequencing and annotation.</title>
        <authorList>
            <consortium name="The Broad Institute Genomics Platform"/>
            <consortium name="The Broad Institute Genome Sequencing Center for Infectious Disease"/>
            <person name="Wu L."/>
            <person name="Ma J."/>
        </authorList>
    </citation>
    <scope>NUCLEOTIDE SEQUENCE [LARGE SCALE GENOMIC DNA]</scope>
    <source>
        <strain evidence="2">KCTC 33676</strain>
    </source>
</reference>
<organism evidence="1 2">
    <name type="scientific">Marinicrinis sediminis</name>
    <dbReference type="NCBI Taxonomy" id="1652465"/>
    <lineage>
        <taxon>Bacteria</taxon>
        <taxon>Bacillati</taxon>
        <taxon>Bacillota</taxon>
        <taxon>Bacilli</taxon>
        <taxon>Bacillales</taxon>
        <taxon>Paenibacillaceae</taxon>
    </lineage>
</organism>
<sequence length="82" mass="9341">MKKLGLGTIMFLLIFLCASFLNLNTAWALSCKMGKPACSPSMKVTDASEELAYLKDKKIPLHKEAVEEVKQFYSALVFYRRY</sequence>
<protein>
    <submittedName>
        <fullName evidence="1">Uncharacterized protein</fullName>
    </submittedName>
</protein>
<accession>A0ABW5R6P3</accession>
<proteinExistence type="predicted"/>
<name>A0ABW5R6P3_9BACL</name>
<gene>
    <name evidence="1" type="ORF">ACFSUC_03920</name>
</gene>
<dbReference type="EMBL" id="JBHUMM010000005">
    <property type="protein sequence ID" value="MFD2670757.1"/>
    <property type="molecule type" value="Genomic_DNA"/>
</dbReference>
<comment type="caution">
    <text evidence="1">The sequence shown here is derived from an EMBL/GenBank/DDBJ whole genome shotgun (WGS) entry which is preliminary data.</text>
</comment>
<evidence type="ECO:0000313" key="2">
    <source>
        <dbReference type="Proteomes" id="UP001597497"/>
    </source>
</evidence>
<dbReference type="Proteomes" id="UP001597497">
    <property type="component" value="Unassembled WGS sequence"/>
</dbReference>
<evidence type="ECO:0000313" key="1">
    <source>
        <dbReference type="EMBL" id="MFD2670757.1"/>
    </source>
</evidence>